<accession>A0A1X7EMJ6</accession>
<dbReference type="STRING" id="286727.SAMN02982917_1873"/>
<dbReference type="Proteomes" id="UP000192936">
    <property type="component" value="Unassembled WGS sequence"/>
</dbReference>
<dbReference type="RefSeq" id="WP_085084461.1">
    <property type="nucleotide sequence ID" value="NZ_FXAK01000002.1"/>
</dbReference>
<protein>
    <submittedName>
        <fullName evidence="1">Uncharacterized protein</fullName>
    </submittedName>
</protein>
<dbReference type="AlphaFoldDB" id="A0A1X7EMJ6"/>
<gene>
    <name evidence="1" type="ORF">SAMN02982917_1873</name>
</gene>
<proteinExistence type="predicted"/>
<reference evidence="1 2" key="1">
    <citation type="submission" date="2017-04" db="EMBL/GenBank/DDBJ databases">
        <authorList>
            <person name="Afonso C.L."/>
            <person name="Miller P.J."/>
            <person name="Scott M.A."/>
            <person name="Spackman E."/>
            <person name="Goraichik I."/>
            <person name="Dimitrov K.M."/>
            <person name="Suarez D.L."/>
            <person name="Swayne D.E."/>
        </authorList>
    </citation>
    <scope>NUCLEOTIDE SEQUENCE [LARGE SCALE GENOMIC DNA]</scope>
    <source>
        <strain evidence="1 2">A2P</strain>
    </source>
</reference>
<name>A0A1X7EMJ6_9PROT</name>
<dbReference type="OrthoDB" id="9945712at2"/>
<evidence type="ECO:0000313" key="1">
    <source>
        <dbReference type="EMBL" id="SMF36678.1"/>
    </source>
</evidence>
<organism evidence="1 2">
    <name type="scientific">Azospirillum oryzae</name>
    <dbReference type="NCBI Taxonomy" id="286727"/>
    <lineage>
        <taxon>Bacteria</taxon>
        <taxon>Pseudomonadati</taxon>
        <taxon>Pseudomonadota</taxon>
        <taxon>Alphaproteobacteria</taxon>
        <taxon>Rhodospirillales</taxon>
        <taxon>Azospirillaceae</taxon>
        <taxon>Azospirillum</taxon>
    </lineage>
</organism>
<evidence type="ECO:0000313" key="2">
    <source>
        <dbReference type="Proteomes" id="UP000192936"/>
    </source>
</evidence>
<dbReference type="EMBL" id="FXAK01000002">
    <property type="protein sequence ID" value="SMF36678.1"/>
    <property type="molecule type" value="Genomic_DNA"/>
</dbReference>
<sequence length="138" mass="14621">MPGQRGSERRKMAGAVLVRLPADLAMRVANAAEEADLTAAAYLRRLAAEATRARPELAAPVRAYRKARPPAPQHVVEVVRLREAVGELAGGLVQAAVRTREAGHADLHAAVEAVLPGVRAAALDLDALKKALLEEDRG</sequence>